<dbReference type="AlphaFoldDB" id="A0A226EL43"/>
<protein>
    <submittedName>
        <fullName evidence="2">Uncharacterized protein</fullName>
    </submittedName>
</protein>
<gene>
    <name evidence="2" type="ORF">Fcan01_07641</name>
</gene>
<evidence type="ECO:0000313" key="3">
    <source>
        <dbReference type="Proteomes" id="UP000198287"/>
    </source>
</evidence>
<keyword evidence="1" id="KW-0472">Membrane</keyword>
<keyword evidence="1" id="KW-0812">Transmembrane</keyword>
<evidence type="ECO:0000256" key="1">
    <source>
        <dbReference type="SAM" id="Phobius"/>
    </source>
</evidence>
<evidence type="ECO:0000313" key="2">
    <source>
        <dbReference type="EMBL" id="OXA58179.1"/>
    </source>
</evidence>
<comment type="caution">
    <text evidence="2">The sequence shown here is derived from an EMBL/GenBank/DDBJ whole genome shotgun (WGS) entry which is preliminary data.</text>
</comment>
<feature type="transmembrane region" description="Helical" evidence="1">
    <location>
        <begin position="73"/>
        <end position="97"/>
    </location>
</feature>
<keyword evidence="3" id="KW-1185">Reference proteome</keyword>
<sequence>MGNEDSPFRYKTFVIIIAVLDIIFALFLLGFYLLRLAFYEGNDGDMTTGIFYKYGLIKDTEPYYYFIEEMQKYYMIIWISIFFIQTVQLVMAIILLFGACQSGTQDSQRRCKTWCSSLVFIKTTIGIEFFILCQTFAKFGFRYPALGLWTTKLIFRLLAEKVVRAHIKEMTANQVYSYGARNSYPFY</sequence>
<accession>A0A226EL43</accession>
<feature type="transmembrane region" description="Helical" evidence="1">
    <location>
        <begin position="118"/>
        <end position="137"/>
    </location>
</feature>
<feature type="transmembrane region" description="Helical" evidence="1">
    <location>
        <begin position="12"/>
        <end position="34"/>
    </location>
</feature>
<organism evidence="2 3">
    <name type="scientific">Folsomia candida</name>
    <name type="common">Springtail</name>
    <dbReference type="NCBI Taxonomy" id="158441"/>
    <lineage>
        <taxon>Eukaryota</taxon>
        <taxon>Metazoa</taxon>
        <taxon>Ecdysozoa</taxon>
        <taxon>Arthropoda</taxon>
        <taxon>Hexapoda</taxon>
        <taxon>Collembola</taxon>
        <taxon>Entomobryomorpha</taxon>
        <taxon>Isotomoidea</taxon>
        <taxon>Isotomidae</taxon>
        <taxon>Proisotominae</taxon>
        <taxon>Folsomia</taxon>
    </lineage>
</organism>
<dbReference type="Proteomes" id="UP000198287">
    <property type="component" value="Unassembled WGS sequence"/>
</dbReference>
<proteinExistence type="predicted"/>
<keyword evidence="1" id="KW-1133">Transmembrane helix</keyword>
<name>A0A226EL43_FOLCA</name>
<reference evidence="2 3" key="1">
    <citation type="submission" date="2015-12" db="EMBL/GenBank/DDBJ databases">
        <title>The genome of Folsomia candida.</title>
        <authorList>
            <person name="Faddeeva A."/>
            <person name="Derks M.F."/>
            <person name="Anvar Y."/>
            <person name="Smit S."/>
            <person name="Van Straalen N."/>
            <person name="Roelofs D."/>
        </authorList>
    </citation>
    <scope>NUCLEOTIDE SEQUENCE [LARGE SCALE GENOMIC DNA]</scope>
    <source>
        <strain evidence="2 3">VU population</strain>
        <tissue evidence="2">Whole body</tissue>
    </source>
</reference>
<dbReference type="EMBL" id="LNIX01000003">
    <property type="protein sequence ID" value="OXA58179.1"/>
    <property type="molecule type" value="Genomic_DNA"/>
</dbReference>